<dbReference type="RefSeq" id="WP_092335008.1">
    <property type="nucleotide sequence ID" value="NZ_FNCP01000024.1"/>
</dbReference>
<evidence type="ECO:0000313" key="4">
    <source>
        <dbReference type="EMBL" id="SDI02424.1"/>
    </source>
</evidence>
<organism evidence="4 5">
    <name type="scientific">Desulfosporosinus hippei DSM 8344</name>
    <dbReference type="NCBI Taxonomy" id="1121419"/>
    <lineage>
        <taxon>Bacteria</taxon>
        <taxon>Bacillati</taxon>
        <taxon>Bacillota</taxon>
        <taxon>Clostridia</taxon>
        <taxon>Eubacteriales</taxon>
        <taxon>Desulfitobacteriaceae</taxon>
        <taxon>Desulfosporosinus</taxon>
    </lineage>
</organism>
<reference evidence="5" key="1">
    <citation type="submission" date="2016-10" db="EMBL/GenBank/DDBJ databases">
        <authorList>
            <person name="Varghese N."/>
            <person name="Submissions S."/>
        </authorList>
    </citation>
    <scope>NUCLEOTIDE SEQUENCE [LARGE SCALE GENOMIC DNA]</scope>
    <source>
        <strain evidence="5">DSM 8344</strain>
    </source>
</reference>
<dbReference type="InterPro" id="IPR035920">
    <property type="entry name" value="YhbY-like_sf"/>
</dbReference>
<dbReference type="AlphaFoldDB" id="A0A1G8H6W4"/>
<dbReference type="STRING" id="1121419.SAMN05443529_12476"/>
<dbReference type="NCBIfam" id="TIGR00253">
    <property type="entry name" value="RNA_bind_YhbY"/>
    <property type="match status" value="1"/>
</dbReference>
<sequence>MLKGKQKRFLRAMGNEMVPILQVGKSGITEAVVTQTNETIESRELIKGRVLQNCLEEPKSVAAVLAEQTGSELVQVIGRNFLLYRPSKDKPMIELPK</sequence>
<dbReference type="InterPro" id="IPR051925">
    <property type="entry name" value="RNA-binding_domain"/>
</dbReference>
<dbReference type="InterPro" id="IPR017924">
    <property type="entry name" value="RNA-binding_YhbY"/>
</dbReference>
<keyword evidence="1 2" id="KW-0694">RNA-binding</keyword>
<dbReference type="Proteomes" id="UP000198656">
    <property type="component" value="Unassembled WGS sequence"/>
</dbReference>
<dbReference type="Pfam" id="PF01985">
    <property type="entry name" value="CRS1_YhbY"/>
    <property type="match status" value="1"/>
</dbReference>
<dbReference type="OrthoDB" id="9797519at2"/>
<dbReference type="EMBL" id="FNCP01000024">
    <property type="protein sequence ID" value="SDI02424.1"/>
    <property type="molecule type" value="Genomic_DNA"/>
</dbReference>
<dbReference type="SUPFAM" id="SSF75471">
    <property type="entry name" value="YhbY-like"/>
    <property type="match status" value="1"/>
</dbReference>
<evidence type="ECO:0000256" key="2">
    <source>
        <dbReference type="PROSITE-ProRule" id="PRU00626"/>
    </source>
</evidence>
<accession>A0A1G8H6W4</accession>
<evidence type="ECO:0000259" key="3">
    <source>
        <dbReference type="PROSITE" id="PS51295"/>
    </source>
</evidence>
<gene>
    <name evidence="4" type="ORF">SAMN05443529_12476</name>
</gene>
<dbReference type="PANTHER" id="PTHR40065:SF3">
    <property type="entry name" value="RNA-BINDING PROTEIN YHBY"/>
    <property type="match status" value="1"/>
</dbReference>
<dbReference type="PROSITE" id="PS51295">
    <property type="entry name" value="CRM"/>
    <property type="match status" value="1"/>
</dbReference>
<proteinExistence type="predicted"/>
<evidence type="ECO:0000313" key="5">
    <source>
        <dbReference type="Proteomes" id="UP000198656"/>
    </source>
</evidence>
<dbReference type="PANTHER" id="PTHR40065">
    <property type="entry name" value="RNA-BINDING PROTEIN YHBY"/>
    <property type="match status" value="1"/>
</dbReference>
<dbReference type="Gene3D" id="3.30.110.60">
    <property type="entry name" value="YhbY-like"/>
    <property type="match status" value="1"/>
</dbReference>
<name>A0A1G8H6W4_9FIRM</name>
<dbReference type="GO" id="GO:0003723">
    <property type="term" value="F:RNA binding"/>
    <property type="evidence" value="ECO:0007669"/>
    <property type="project" value="UniProtKB-UniRule"/>
</dbReference>
<feature type="domain" description="CRM" evidence="3">
    <location>
        <begin position="1"/>
        <end position="96"/>
    </location>
</feature>
<dbReference type="InterPro" id="IPR001890">
    <property type="entry name" value="RNA-binding_CRM"/>
</dbReference>
<protein>
    <submittedName>
        <fullName evidence="4">RNA-binding protein</fullName>
    </submittedName>
</protein>
<evidence type="ECO:0000256" key="1">
    <source>
        <dbReference type="ARBA" id="ARBA00022884"/>
    </source>
</evidence>
<dbReference type="SMART" id="SM01103">
    <property type="entry name" value="CRS1_YhbY"/>
    <property type="match status" value="1"/>
</dbReference>
<keyword evidence="5" id="KW-1185">Reference proteome</keyword>